<dbReference type="GO" id="GO:0046872">
    <property type="term" value="F:metal ion binding"/>
    <property type="evidence" value="ECO:0007669"/>
    <property type="project" value="UniProtKB-KW"/>
</dbReference>
<organism evidence="17">
    <name type="scientific">Sus scrofa</name>
    <name type="common">Pig</name>
    <dbReference type="NCBI Taxonomy" id="9823"/>
    <lineage>
        <taxon>Eukaryota</taxon>
        <taxon>Metazoa</taxon>
        <taxon>Chordata</taxon>
        <taxon>Craniata</taxon>
        <taxon>Vertebrata</taxon>
        <taxon>Euteleostomi</taxon>
        <taxon>Mammalia</taxon>
        <taxon>Eutheria</taxon>
        <taxon>Laurasiatheria</taxon>
        <taxon>Artiodactyla</taxon>
        <taxon>Suina</taxon>
        <taxon>Suidae</taxon>
        <taxon>Sus</taxon>
    </lineage>
</organism>
<evidence type="ECO:0000256" key="5">
    <source>
        <dbReference type="ARBA" id="ARBA00022882"/>
    </source>
</evidence>
<dbReference type="GO" id="GO:0005891">
    <property type="term" value="C:voltage-gated calcium channel complex"/>
    <property type="evidence" value="ECO:0007669"/>
    <property type="project" value="InterPro"/>
</dbReference>
<dbReference type="PRINTS" id="PR00167">
    <property type="entry name" value="CACHANNEL"/>
</dbReference>
<feature type="transmembrane region" description="Helical" evidence="15">
    <location>
        <begin position="574"/>
        <end position="596"/>
    </location>
</feature>
<keyword evidence="6 15" id="KW-1133">Transmembrane helix</keyword>
<protein>
    <submittedName>
        <fullName evidence="17">Voltage-dependent T-type calcium channel subunit alpha-1G isoform 7</fullName>
    </submittedName>
</protein>
<evidence type="ECO:0000256" key="13">
    <source>
        <dbReference type="SAM" id="Coils"/>
    </source>
</evidence>
<proteinExistence type="inferred from homology"/>
<feature type="domain" description="Ion transport" evidence="16">
    <location>
        <begin position="773"/>
        <end position="1023"/>
    </location>
</feature>
<feature type="domain" description="Ion transport" evidence="16">
    <location>
        <begin position="1"/>
        <end position="143"/>
    </location>
</feature>
<feature type="compositionally biased region" description="Acidic residues" evidence="14">
    <location>
        <begin position="365"/>
        <end position="376"/>
    </location>
</feature>
<feature type="binding site" evidence="11">
    <location>
        <position position="94"/>
    </location>
    <ligand>
        <name>Ca(2+)</name>
        <dbReference type="ChEBI" id="CHEBI:29108"/>
    </ligand>
</feature>
<feature type="transmembrane region" description="Helical" evidence="15">
    <location>
        <begin position="908"/>
        <end position="927"/>
    </location>
</feature>
<keyword evidence="4" id="KW-0677">Repeat</keyword>
<sequence>MRVLKLVRFLPALQRQLVVLMKTMDNVATFCMLLMLFIFIFSILGMHLFGCKFASERDGDTLPDRKNFDSLPDRKNFDSLLWAIVTVFQILTQEDWNKVLYNGMASTSSWAALYFIALMTFGNYVLFNLLVAILVEGFQAEGDATKSESEPDFFSPSLDGNGDRKKRLALVSLGDHPELRRSLLPPLIIHTAATPMSLPKSSSTGLAEVLGPASRRTSSSGSAEPGAPHEMKSPPSTRSSPHSPWSAASSWTSRRSSRNSLGRAPSLKRRSPSGERRSLLSGEGQESQDEEESSEEERTSPAGSDRRHGGSLEREAKSSFDLPDTLQVPGLHRTASGRSSASEHQDCNGKSAPGRLIRALHPDDPPLDGDDGDDEGNLSRGERMRAWVRARLPACCLERDSWSAYIFPPQSRFRLLCHRIITHKMFDHVVLVIIFLNCITIAMERPKIDPHSAERIFLTLSNYVFTAVFLAEMTVKVVALGWCFGEQAYLRSSWNVLDGLLVLISIIDILVSMVSDSGTKILGMLRVLRLLRTLRPLRVISRAQGLKLVVETLMSSLKPIKLVVETLMSSLKPIGNIVVICCAFFIIFGILGVQLFKGKFFVCQGEDTRNITNKSDCAEASYRWVRHKYNFDNLGQALMSLFVLASKDGWVDIMYDGLDAVGVDQQPIMNHNPWMLLYFISFLLIVAFFVLNMFVGVVVENFHKCRQHQEEEEARRREEKRLRRLEKKRRNLMLDDVIASGSSASAAPEAQCKPYYSDYPRFRLLVHHLCTSHYLDLFITGVIGLNVVTMAMEHYQQPQILDEALKICNYIFTVIFVLESVFKLVAFGFRRFFQDRWNQLDLAIVLLSIMGITLEEIEVNASLPINPTIIRIMRVLRIARVLKLLKMAVGMRALLDTVMQALPQVGNLGLLFMLLFFIFAALGVELFGDLECDETHPCEGLGRHATFRNFGMAFLTLFRVSTGDNWNGIMKDTLRDCDQESTCYNTVISPIYFVSFVLTAQFVLVNVVIAVLMKHLEESNKEAKEEAELEAELELEMKTLSPQPPSPLGSPFLWPGVDGPDSPGSPKPGAPEAAARAGAASHFSLEHPMMESHPEEVPILLGPDLLTVRKAGVSRTHSLPNDSYMCRDGSTAEGSLGHRGWGLPKAQSGSILSVHSQPADTSYILQLPKDAPLLLQPHGAPTWVTIPKLPPPGRSPLAQRPLRRQAAIRTDSLDVQGLGSREDLLSEVKGPAPPPLARASSFWGRPSPQAPPHSRSQSKISKHMPPAAPCPGLEPARDEGPPDTRSSLELDTELSWISGDLLPVGGQEEAPSPRDLKKCYSVEAQSCPRRPPSWLDEQRRHSIAVSCLDSGSQPRLGPSPSSLGGQPLGGPGSRPKKKLSPPSISIDPPESQGPRPPPSPGVCLRRRAPSSDSKDPSASGPPDSMAASPSPKKDVLSLSGLSSDPADLDP</sequence>
<dbReference type="FunFam" id="1.10.287.70:FF:000032">
    <property type="entry name" value="Voltage-dependent T-type calcium channel subunit alpha"/>
    <property type="match status" value="1"/>
</dbReference>
<dbReference type="FunFam" id="1.20.120.350:FF:000008">
    <property type="entry name" value="Voltage-dependent T-type calcium channel subunit alpha"/>
    <property type="match status" value="1"/>
</dbReference>
<dbReference type="SUPFAM" id="SSF81324">
    <property type="entry name" value="Voltage-gated potassium channels"/>
    <property type="match status" value="3"/>
</dbReference>
<accession>A0A480M5V9</accession>
<evidence type="ECO:0000256" key="14">
    <source>
        <dbReference type="SAM" id="MobiDB-lite"/>
    </source>
</evidence>
<dbReference type="Gene3D" id="1.20.120.350">
    <property type="entry name" value="Voltage-gated potassium channels. Chain C"/>
    <property type="match status" value="2"/>
</dbReference>
<evidence type="ECO:0000256" key="8">
    <source>
        <dbReference type="ARBA" id="ARBA00023136"/>
    </source>
</evidence>
<feature type="transmembrane region" description="Helical" evidence="15">
    <location>
        <begin position="774"/>
        <end position="795"/>
    </location>
</feature>
<feature type="compositionally biased region" description="Basic and acidic residues" evidence="14">
    <location>
        <begin position="1275"/>
        <end position="1288"/>
    </location>
</feature>
<feature type="compositionally biased region" description="Low complexity" evidence="14">
    <location>
        <begin position="1049"/>
        <end position="1062"/>
    </location>
</feature>
<evidence type="ECO:0000256" key="7">
    <source>
        <dbReference type="ARBA" id="ARBA00023065"/>
    </source>
</evidence>
<reference evidence="17" key="1">
    <citation type="journal article" date="2019" name="PeerJ">
        <title>Genes of the pig, Sus scrofa, reconstructed with EvidentialGene.</title>
        <authorList>
            <person name="Gilbert D.G."/>
        </authorList>
    </citation>
    <scope>NUCLEOTIDE SEQUENCE</scope>
</reference>
<evidence type="ECO:0000256" key="15">
    <source>
        <dbReference type="SAM" id="Phobius"/>
    </source>
</evidence>
<feature type="transmembrane region" description="Helical" evidence="15">
    <location>
        <begin position="112"/>
        <end position="135"/>
    </location>
</feature>
<keyword evidence="13" id="KW-0175">Coiled coil</keyword>
<feature type="transmembrane region" description="Helical" evidence="15">
    <location>
        <begin position="496"/>
        <end position="515"/>
    </location>
</feature>
<dbReference type="PANTHER" id="PTHR10037">
    <property type="entry name" value="VOLTAGE-GATED CATION CHANNEL CALCIUM AND SODIUM"/>
    <property type="match status" value="1"/>
</dbReference>
<keyword evidence="11" id="KW-0479">Metal-binding</keyword>
<feature type="compositionally biased region" description="Low complexity" evidence="14">
    <location>
        <begin position="1350"/>
        <end position="1365"/>
    </location>
</feature>
<dbReference type="PANTHER" id="PTHR10037:SF137">
    <property type="entry name" value="VOLTAGE-DEPENDENT T-TYPE CALCIUM CHANNEL SUBUNIT ALPHA"/>
    <property type="match status" value="1"/>
</dbReference>
<dbReference type="Pfam" id="PF00520">
    <property type="entry name" value="Ion_trans"/>
    <property type="match status" value="3"/>
</dbReference>
<feature type="coiled-coil region" evidence="13">
    <location>
        <begin position="708"/>
        <end position="735"/>
    </location>
</feature>
<keyword evidence="12" id="KW-0107">Calcium channel</keyword>
<feature type="domain" description="Ion transport" evidence="16">
    <location>
        <begin position="423"/>
        <end position="709"/>
    </location>
</feature>
<evidence type="ECO:0000256" key="2">
    <source>
        <dbReference type="ARBA" id="ARBA00022448"/>
    </source>
</evidence>
<keyword evidence="5 12" id="KW-0851">Voltage-gated channel</keyword>
<dbReference type="Gene3D" id="1.10.287.70">
    <property type="match status" value="3"/>
</dbReference>
<keyword evidence="7" id="KW-0406">Ion transport</keyword>
<feature type="transmembrane region" description="Helical" evidence="15">
    <location>
        <begin position="991"/>
        <end position="1013"/>
    </location>
</feature>
<feature type="compositionally biased region" description="Low complexity" evidence="14">
    <location>
        <begin position="1380"/>
        <end position="1393"/>
    </location>
</feature>
<feature type="compositionally biased region" description="Low complexity" evidence="14">
    <location>
        <begin position="233"/>
        <end position="260"/>
    </location>
</feature>
<feature type="region of interest" description="Disordered" evidence="14">
    <location>
        <begin position="1345"/>
        <end position="1450"/>
    </location>
</feature>
<dbReference type="FunFam" id="1.20.120.350:FF:000009">
    <property type="entry name" value="Voltage-dependent T-type calcium channel subunit alpha"/>
    <property type="match status" value="1"/>
</dbReference>
<feature type="transmembrane region" description="Helical" evidence="15">
    <location>
        <begin position="676"/>
        <end position="699"/>
    </location>
</feature>
<evidence type="ECO:0000256" key="4">
    <source>
        <dbReference type="ARBA" id="ARBA00022737"/>
    </source>
</evidence>
<feature type="compositionally biased region" description="Acidic residues" evidence="14">
    <location>
        <begin position="286"/>
        <end position="295"/>
    </location>
</feature>
<name>A0A480M5V9_PIG</name>
<dbReference type="EMBL" id="DQIR01125507">
    <property type="protein sequence ID" value="HDA80983.1"/>
    <property type="molecule type" value="Transcribed_RNA"/>
</dbReference>
<evidence type="ECO:0000313" key="17">
    <source>
        <dbReference type="EMBL" id="HDA80983.1"/>
    </source>
</evidence>
<keyword evidence="10" id="KW-0407">Ion channel</keyword>
<evidence type="ECO:0000256" key="1">
    <source>
        <dbReference type="ARBA" id="ARBA00004141"/>
    </source>
</evidence>
<keyword evidence="2" id="KW-0813">Transport</keyword>
<evidence type="ECO:0000256" key="10">
    <source>
        <dbReference type="ARBA" id="ARBA00023303"/>
    </source>
</evidence>
<keyword evidence="11 12" id="KW-0106">Calcium</keyword>
<feature type="region of interest" description="Disordered" evidence="14">
    <location>
        <begin position="195"/>
        <end position="379"/>
    </location>
</feature>
<feature type="transmembrane region" description="Helical" evidence="15">
    <location>
        <begin position="27"/>
        <end position="55"/>
    </location>
</feature>
<feature type="binding site" evidence="11">
    <location>
        <position position="648"/>
    </location>
    <ligand>
        <name>Ca(2+)</name>
        <dbReference type="ChEBI" id="CHEBI:29108"/>
    </ligand>
</feature>
<dbReference type="FunFam" id="1.10.287.70:FF:000018">
    <property type="entry name" value="Voltage-dependent T-type calcium channel subunit alpha"/>
    <property type="match status" value="1"/>
</dbReference>
<evidence type="ECO:0000256" key="3">
    <source>
        <dbReference type="ARBA" id="ARBA00022692"/>
    </source>
</evidence>
<feature type="region of interest" description="Disordered" evidence="14">
    <location>
        <begin position="1040"/>
        <end position="1078"/>
    </location>
</feature>
<evidence type="ECO:0000256" key="9">
    <source>
        <dbReference type="ARBA" id="ARBA00023180"/>
    </source>
</evidence>
<dbReference type="InterPro" id="IPR005821">
    <property type="entry name" value="Ion_trans_dom"/>
</dbReference>
<comment type="subcellular location">
    <subcellularLocation>
        <location evidence="1 12">Membrane</location>
        <topology evidence="1 12">Multi-pass membrane protein</topology>
    </subcellularLocation>
</comment>
<evidence type="ECO:0000256" key="6">
    <source>
        <dbReference type="ARBA" id="ARBA00022989"/>
    </source>
</evidence>
<dbReference type="GO" id="GO:0005245">
    <property type="term" value="F:voltage-gated calcium channel activity"/>
    <property type="evidence" value="ECO:0007669"/>
    <property type="project" value="InterPro"/>
</dbReference>
<feature type="region of interest" description="Disordered" evidence="14">
    <location>
        <begin position="1186"/>
        <end position="1294"/>
    </location>
</feature>
<dbReference type="InterPro" id="IPR027359">
    <property type="entry name" value="Volt_channel_dom_sf"/>
</dbReference>
<evidence type="ECO:0000259" key="16">
    <source>
        <dbReference type="Pfam" id="PF00520"/>
    </source>
</evidence>
<dbReference type="InterPro" id="IPR002077">
    <property type="entry name" value="VDCCAlpha1"/>
</dbReference>
<comment type="similarity">
    <text evidence="12">Belongs to the calcium channel alpha-1 subunit (TC 1.A.1.11) family.</text>
</comment>
<keyword evidence="12" id="KW-0109">Calcium transport</keyword>
<keyword evidence="8 15" id="KW-0472">Membrane</keyword>
<dbReference type="EMBL" id="DQIR01125508">
    <property type="protein sequence ID" value="HDA80984.1"/>
    <property type="molecule type" value="Transcribed_RNA"/>
</dbReference>
<feature type="transmembrane region" description="Helical" evidence="15">
    <location>
        <begin position="807"/>
        <end position="830"/>
    </location>
</feature>
<keyword evidence="9" id="KW-0325">Glycoprotein</keyword>
<keyword evidence="3 15" id="KW-0812">Transmembrane</keyword>
<feature type="transmembrane region" description="Helical" evidence="15">
    <location>
        <begin position="463"/>
        <end position="484"/>
    </location>
</feature>
<evidence type="ECO:0000256" key="11">
    <source>
        <dbReference type="PIRSR" id="PIRSR602077-1"/>
    </source>
</evidence>
<dbReference type="FunFam" id="1.10.287.70:FF:000136">
    <property type="entry name" value="Voltage-dependent T-type calcium channel subunit alpha"/>
    <property type="match status" value="1"/>
</dbReference>
<evidence type="ECO:0000256" key="12">
    <source>
        <dbReference type="RuleBase" id="RU003808"/>
    </source>
</evidence>
<dbReference type="InterPro" id="IPR043203">
    <property type="entry name" value="VGCC_Ca_Na"/>
</dbReference>
<feature type="compositionally biased region" description="Basic and acidic residues" evidence="14">
    <location>
        <begin position="296"/>
        <end position="318"/>
    </location>
</feature>
<feature type="transmembrane region" description="Helical" evidence="15">
    <location>
        <begin position="425"/>
        <end position="443"/>
    </location>
</feature>